<comment type="caution">
    <text evidence="2">The sequence shown here is derived from an EMBL/GenBank/DDBJ whole genome shotgun (WGS) entry which is preliminary data.</text>
</comment>
<evidence type="ECO:0000313" key="2">
    <source>
        <dbReference type="EMBL" id="PRY29010.1"/>
    </source>
</evidence>
<keyword evidence="3" id="KW-1185">Reference proteome</keyword>
<dbReference type="InterPro" id="IPR051049">
    <property type="entry name" value="Dienelactone_hydrolase-like"/>
</dbReference>
<proteinExistence type="predicted"/>
<dbReference type="PANTHER" id="PTHR46623:SF10">
    <property type="entry name" value="CARBOXYMETHYLENEBUTENOLIDASE HOMOLOG"/>
    <property type="match status" value="1"/>
</dbReference>
<dbReference type="InterPro" id="IPR002925">
    <property type="entry name" value="Dienelactn_hydro"/>
</dbReference>
<dbReference type="GO" id="GO:0016787">
    <property type="term" value="F:hydrolase activity"/>
    <property type="evidence" value="ECO:0007669"/>
    <property type="project" value="InterPro"/>
</dbReference>
<protein>
    <submittedName>
        <fullName evidence="2">Carboxymethylenebutenolidase</fullName>
    </submittedName>
</protein>
<name>A0A2T0S6G9_9ACTN</name>
<gene>
    <name evidence="2" type="ORF">CLV70_107319</name>
</gene>
<organism evidence="2 3">
    <name type="scientific">Pseudosporangium ferrugineum</name>
    <dbReference type="NCBI Taxonomy" id="439699"/>
    <lineage>
        <taxon>Bacteria</taxon>
        <taxon>Bacillati</taxon>
        <taxon>Actinomycetota</taxon>
        <taxon>Actinomycetes</taxon>
        <taxon>Micromonosporales</taxon>
        <taxon>Micromonosporaceae</taxon>
        <taxon>Pseudosporangium</taxon>
    </lineage>
</organism>
<evidence type="ECO:0000259" key="1">
    <source>
        <dbReference type="Pfam" id="PF01738"/>
    </source>
</evidence>
<dbReference type="EMBL" id="PVZG01000007">
    <property type="protein sequence ID" value="PRY29010.1"/>
    <property type="molecule type" value="Genomic_DNA"/>
</dbReference>
<dbReference type="Pfam" id="PF01738">
    <property type="entry name" value="DLH"/>
    <property type="match status" value="1"/>
</dbReference>
<accession>A0A2T0S6G9</accession>
<reference evidence="2 3" key="1">
    <citation type="submission" date="2018-03" db="EMBL/GenBank/DDBJ databases">
        <title>Genomic Encyclopedia of Archaeal and Bacterial Type Strains, Phase II (KMG-II): from individual species to whole genera.</title>
        <authorList>
            <person name="Goeker M."/>
        </authorList>
    </citation>
    <scope>NUCLEOTIDE SEQUENCE [LARGE SCALE GENOMIC DNA]</scope>
    <source>
        <strain evidence="2 3">DSM 45348</strain>
    </source>
</reference>
<dbReference type="InterPro" id="IPR029058">
    <property type="entry name" value="AB_hydrolase_fold"/>
</dbReference>
<dbReference type="Proteomes" id="UP000239209">
    <property type="component" value="Unassembled WGS sequence"/>
</dbReference>
<sequence>MDITTEDGVADAYLVRPEGDGPFPGVLLFPDAFSLRPRIYEMADRIAGRGYAVLAPNLLYRGGRAPLVDMAAAGTPEGRDAVFGKVMPLVLGLDTDKITRDARAYLDFLAAQDAVADGPVVATGYCMGGTNAVKAMAAHPDRIKGVTSFHGGRLVTDQPDSPHLRVGAVTGELYFAHADQDHSMNAEHIATLEAALDAAGVKYTSEVYEGAPHGFTMTDTAAYQEAGEKRHWVKLFDFLDRVHPAVS</sequence>
<dbReference type="AlphaFoldDB" id="A0A2T0S6G9"/>
<dbReference type="SUPFAM" id="SSF53474">
    <property type="entry name" value="alpha/beta-Hydrolases"/>
    <property type="match status" value="1"/>
</dbReference>
<dbReference type="PANTHER" id="PTHR46623">
    <property type="entry name" value="CARBOXYMETHYLENEBUTENOLIDASE-RELATED"/>
    <property type="match status" value="1"/>
</dbReference>
<feature type="domain" description="Dienelactone hydrolase" evidence="1">
    <location>
        <begin position="11"/>
        <end position="241"/>
    </location>
</feature>
<evidence type="ECO:0000313" key="3">
    <source>
        <dbReference type="Proteomes" id="UP000239209"/>
    </source>
</evidence>
<dbReference type="Gene3D" id="3.40.50.1820">
    <property type="entry name" value="alpha/beta hydrolase"/>
    <property type="match status" value="1"/>
</dbReference>